<evidence type="ECO:0000256" key="5">
    <source>
        <dbReference type="RuleBase" id="RU362059"/>
    </source>
</evidence>
<dbReference type="InterPro" id="IPR050271">
    <property type="entry name" value="UDP-glycosyltransferase"/>
</dbReference>
<keyword evidence="5" id="KW-0732">Signal</keyword>
<evidence type="ECO:0000256" key="4">
    <source>
        <dbReference type="RuleBase" id="RU003718"/>
    </source>
</evidence>
<evidence type="ECO:0000313" key="7">
    <source>
        <dbReference type="Proteomes" id="UP000747542"/>
    </source>
</evidence>
<dbReference type="GO" id="GO:0016020">
    <property type="term" value="C:membrane"/>
    <property type="evidence" value="ECO:0007669"/>
    <property type="project" value="UniProtKB-SubCell"/>
</dbReference>
<organism evidence="6 7">
    <name type="scientific">Homarus americanus</name>
    <name type="common">American lobster</name>
    <dbReference type="NCBI Taxonomy" id="6706"/>
    <lineage>
        <taxon>Eukaryota</taxon>
        <taxon>Metazoa</taxon>
        <taxon>Ecdysozoa</taxon>
        <taxon>Arthropoda</taxon>
        <taxon>Crustacea</taxon>
        <taxon>Multicrustacea</taxon>
        <taxon>Malacostraca</taxon>
        <taxon>Eumalacostraca</taxon>
        <taxon>Eucarida</taxon>
        <taxon>Decapoda</taxon>
        <taxon>Pleocyemata</taxon>
        <taxon>Astacidea</taxon>
        <taxon>Nephropoidea</taxon>
        <taxon>Nephropidae</taxon>
        <taxon>Homarus</taxon>
    </lineage>
</organism>
<comment type="catalytic activity">
    <reaction evidence="5">
        <text>glucuronate acceptor + UDP-alpha-D-glucuronate = acceptor beta-D-glucuronoside + UDP + H(+)</text>
        <dbReference type="Rhea" id="RHEA:21032"/>
        <dbReference type="ChEBI" id="CHEBI:15378"/>
        <dbReference type="ChEBI" id="CHEBI:58052"/>
        <dbReference type="ChEBI" id="CHEBI:58223"/>
        <dbReference type="ChEBI" id="CHEBI:132367"/>
        <dbReference type="ChEBI" id="CHEBI:132368"/>
        <dbReference type="EC" id="2.4.1.17"/>
    </reaction>
</comment>
<dbReference type="PANTHER" id="PTHR48043">
    <property type="entry name" value="EG:EG0003.4 PROTEIN-RELATED"/>
    <property type="match status" value="1"/>
</dbReference>
<dbReference type="OrthoDB" id="5835829at2759"/>
<dbReference type="Proteomes" id="UP000747542">
    <property type="component" value="Unassembled WGS sequence"/>
</dbReference>
<comment type="caution">
    <text evidence="6">The sequence shown here is derived from an EMBL/GenBank/DDBJ whole genome shotgun (WGS) entry which is preliminary data.</text>
</comment>
<keyword evidence="5" id="KW-1133">Transmembrane helix</keyword>
<dbReference type="InterPro" id="IPR035595">
    <property type="entry name" value="UDP_glycos_trans_CS"/>
</dbReference>
<dbReference type="FunFam" id="3.40.50.2000:FF:000050">
    <property type="entry name" value="UDP-glucuronosyltransferase"/>
    <property type="match status" value="1"/>
</dbReference>
<reference evidence="6" key="1">
    <citation type="journal article" date="2021" name="Sci. Adv.">
        <title>The American lobster genome reveals insights on longevity, neural, and immune adaptations.</title>
        <authorList>
            <person name="Polinski J.M."/>
            <person name="Zimin A.V."/>
            <person name="Clark K.F."/>
            <person name="Kohn A.B."/>
            <person name="Sadowski N."/>
            <person name="Timp W."/>
            <person name="Ptitsyn A."/>
            <person name="Khanna P."/>
            <person name="Romanova D.Y."/>
            <person name="Williams P."/>
            <person name="Greenwood S.J."/>
            <person name="Moroz L.L."/>
            <person name="Walt D.R."/>
            <person name="Bodnar A.G."/>
        </authorList>
    </citation>
    <scope>NUCLEOTIDE SEQUENCE</scope>
    <source>
        <strain evidence="6">GMGI-L3</strain>
    </source>
</reference>
<dbReference type="Pfam" id="PF00201">
    <property type="entry name" value="UDPGT"/>
    <property type="match status" value="1"/>
</dbReference>
<gene>
    <name evidence="6" type="primary">Ugt2B10-L</name>
    <name evidence="6" type="ORF">Hamer_G025471</name>
</gene>
<keyword evidence="3 4" id="KW-0808">Transferase</keyword>
<dbReference type="AlphaFoldDB" id="A0A8J5MRB9"/>
<dbReference type="PANTHER" id="PTHR48043:SF27">
    <property type="entry name" value="UDP-GLUCURONOSYLTRANSFERASE"/>
    <property type="match status" value="1"/>
</dbReference>
<dbReference type="InterPro" id="IPR002213">
    <property type="entry name" value="UDP_glucos_trans"/>
</dbReference>
<comment type="subcellular location">
    <subcellularLocation>
        <location evidence="5">Membrane</location>
        <topology evidence="5">Single-pass membrane protein</topology>
    </subcellularLocation>
</comment>
<feature type="signal peptide" evidence="5">
    <location>
        <begin position="1"/>
        <end position="20"/>
    </location>
</feature>
<feature type="chain" id="PRO_5035489286" description="UDP-glucuronosyltransferase" evidence="5">
    <location>
        <begin position="21"/>
        <end position="507"/>
    </location>
</feature>
<evidence type="ECO:0000256" key="2">
    <source>
        <dbReference type="ARBA" id="ARBA00022676"/>
    </source>
</evidence>
<dbReference type="EC" id="2.4.1.17" evidence="5"/>
<evidence type="ECO:0000256" key="3">
    <source>
        <dbReference type="ARBA" id="ARBA00022679"/>
    </source>
</evidence>
<keyword evidence="7" id="KW-1185">Reference proteome</keyword>
<evidence type="ECO:0000313" key="6">
    <source>
        <dbReference type="EMBL" id="KAG7161075.1"/>
    </source>
</evidence>
<keyword evidence="2 4" id="KW-0328">Glycosyltransferase</keyword>
<protein>
    <recommendedName>
        <fullName evidence="5">UDP-glucuronosyltransferase</fullName>
        <ecNumber evidence="5">2.4.1.17</ecNumber>
    </recommendedName>
</protein>
<dbReference type="PROSITE" id="PS00375">
    <property type="entry name" value="UDPGT"/>
    <property type="match status" value="1"/>
</dbReference>
<dbReference type="GO" id="GO:0015020">
    <property type="term" value="F:glucuronosyltransferase activity"/>
    <property type="evidence" value="ECO:0007669"/>
    <property type="project" value="UniProtKB-EC"/>
</dbReference>
<comment type="similarity">
    <text evidence="1 4">Belongs to the UDP-glycosyltransferase family.</text>
</comment>
<keyword evidence="5" id="KW-0812">Transmembrane</keyword>
<evidence type="ECO:0000256" key="1">
    <source>
        <dbReference type="ARBA" id="ARBA00009995"/>
    </source>
</evidence>
<feature type="transmembrane region" description="Helical" evidence="5">
    <location>
        <begin position="463"/>
        <end position="485"/>
    </location>
</feature>
<accession>A0A8J5MRB9</accession>
<dbReference type="EMBL" id="JAHLQT010030080">
    <property type="protein sequence ID" value="KAG7161075.1"/>
    <property type="molecule type" value="Genomic_DNA"/>
</dbReference>
<name>A0A8J5MRB9_HOMAM</name>
<sequence length="507" mass="57776">MRRCSMLFLLLVMMCGPATGYQVLVLTPVATRSVYNLCWSLSVALGDAGHSVTLVSSYDASSKHENVTEVHTGADLLEVNSFALGHNTMLNHVKILEIAGETGRRMWSNEAIQRLWQQRDSYQAIVIIGFVNEVAVPFLLDYKGAHINLCTPGIEPLHMKEQGNWLPMSVVPGIVTTFTHDMTFMERVLNPLLTLWPYLWYQYNVMPRFQELLQEFFPNLPPLTTLYWNSSLTLINSHYAVDGPVPLLPTQVEVGTINAKKASPLPQDLEEFMEGAGEAGVIVFSLGSVVKSGQIPHGYKIILVEAFRRLPQRVLWKYEDDDLDLPANVLTRKWLPQQDVLGHRRTRVFISHCGNLGIQEALYHAVPVLALPIAHDQPRNAHRLAKNGYAYLLNWKDLSVDAILNGVETLLRDPTYRERVKDVSRMLQDQKESAGERAVWWVEHAIRHQGSPLLVYAGKRLNFIQYIMLDVFVFWLVVLSSWAFLSYYCVRRLFGWWCCRSGKDKIE</sequence>
<keyword evidence="5" id="KW-0472">Membrane</keyword>
<dbReference type="CDD" id="cd03784">
    <property type="entry name" value="GT1_Gtf-like"/>
    <property type="match status" value="1"/>
</dbReference>
<proteinExistence type="inferred from homology"/>